<evidence type="ECO:0000313" key="7">
    <source>
        <dbReference type="Proteomes" id="UP000308508"/>
    </source>
</evidence>
<evidence type="ECO:0000256" key="2">
    <source>
        <dbReference type="ARBA" id="ARBA00023122"/>
    </source>
</evidence>
<protein>
    <submittedName>
        <fullName evidence="6">Cyclic nucleotide-binding/CBS domain-containing protein</fullName>
    </submittedName>
</protein>
<dbReference type="Pfam" id="PF00571">
    <property type="entry name" value="CBS"/>
    <property type="match status" value="1"/>
</dbReference>
<dbReference type="InterPro" id="IPR051257">
    <property type="entry name" value="Diverse_CBS-Domain"/>
</dbReference>
<dbReference type="InterPro" id="IPR014710">
    <property type="entry name" value="RmlC-like_jellyroll"/>
</dbReference>
<dbReference type="STRING" id="1123377.GCA_000423885_01963"/>
<feature type="domain" description="CBS" evidence="5">
    <location>
        <begin position="200"/>
        <end position="265"/>
    </location>
</feature>
<evidence type="ECO:0000259" key="5">
    <source>
        <dbReference type="PROSITE" id="PS51371"/>
    </source>
</evidence>
<dbReference type="Pfam" id="PF00027">
    <property type="entry name" value="cNMP_binding"/>
    <property type="match status" value="1"/>
</dbReference>
<dbReference type="EMBL" id="SROY01000001">
    <property type="protein sequence ID" value="TLX22793.1"/>
    <property type="molecule type" value="Genomic_DNA"/>
</dbReference>
<gene>
    <name evidence="6" type="ORF">E5S66_01845</name>
</gene>
<dbReference type="Proteomes" id="UP000308508">
    <property type="component" value="Unassembled WGS sequence"/>
</dbReference>
<keyword evidence="2 3" id="KW-0129">CBS domain</keyword>
<sequence>MGGTSMEMPGYPAPIGPAGMCRKSAGCAEGRVVAPARRCHDPKDAAARGGASMESLPGLDLSQPPFDLLDEAGRQRLAARVDMGFHPRGETIISGGTPSERVVVILKGWVQAFDLDAAGHEQRFAGYGSGDLFGAWAVMAGRARHSYRADTDVVSYLIPAPVFRQLLADYPAFAAWFQEGLAVKGQLARRGRDSELAELMVTPVGAAELAPAVRVPATMSIADASARLREERVDCLLVDDPAHPEPGVVTRTDLLDALTRARAPLDAPVGPLASRPLVAQQTTDVLFQALTTMAESRIERVAVRDGDAIVGTLGMAEVLAHYASHSHLITLRLARARSVAEVAEAARGIHRLVRTLHAQGVRMPALMELVSALNSRIMARLYELLLPPDLQRQACLLVLGSEGRREQLLRTDQDNALVVADGCDDTALEAAMAGFSRALGEIGYPPCPGGVMVSNPHWRMGAAQWRARLQGWRSNYDAQAAMALSITLDARPVAGNAALFAPLDAQLQALGGDERLLHAMARAALQFDSPLSFFGQLRQDERGLDIKRGGIFPIVHGLRCLALQHGIGQRNSFARCEALVQAGALDAALGRDLAQTLSVLQRMRLDAQLAALDAGETPGNYLRPETLRRLDRDLLRDALRVVKAFQQHLRIAFHLGD</sequence>
<evidence type="ECO:0000259" key="4">
    <source>
        <dbReference type="PROSITE" id="PS50042"/>
    </source>
</evidence>
<dbReference type="InterPro" id="IPR018821">
    <property type="entry name" value="DUF294_put_nucleoTrafse_sb-bd"/>
</dbReference>
<dbReference type="Gene3D" id="3.10.580.10">
    <property type="entry name" value="CBS-domain"/>
    <property type="match status" value="1"/>
</dbReference>
<keyword evidence="7" id="KW-1185">Reference proteome</keyword>
<dbReference type="PANTHER" id="PTHR43080:SF2">
    <property type="entry name" value="CBS DOMAIN-CONTAINING PROTEIN"/>
    <property type="match status" value="1"/>
</dbReference>
<dbReference type="SMART" id="SM00116">
    <property type="entry name" value="CBS"/>
    <property type="match status" value="2"/>
</dbReference>
<proteinExistence type="predicted"/>
<accession>A0A5R9PIH5</accession>
<dbReference type="PROSITE" id="PS51371">
    <property type="entry name" value="CBS"/>
    <property type="match status" value="1"/>
</dbReference>
<feature type="domain" description="Cyclic nucleotide-binding" evidence="4">
    <location>
        <begin position="65"/>
        <end position="167"/>
    </location>
</feature>
<organism evidence="6 7">
    <name type="scientific">Thermomonas fusca</name>
    <dbReference type="NCBI Taxonomy" id="215690"/>
    <lineage>
        <taxon>Bacteria</taxon>
        <taxon>Pseudomonadati</taxon>
        <taxon>Pseudomonadota</taxon>
        <taxon>Gammaproteobacteria</taxon>
        <taxon>Lysobacterales</taxon>
        <taxon>Lysobacteraceae</taxon>
        <taxon>Thermomonas</taxon>
    </lineage>
</organism>
<dbReference type="CDD" id="cd05401">
    <property type="entry name" value="NT_GlnE_GlnD_like"/>
    <property type="match status" value="1"/>
</dbReference>
<dbReference type="InterPro" id="IPR018490">
    <property type="entry name" value="cNMP-bd_dom_sf"/>
</dbReference>
<dbReference type="Gene3D" id="2.60.120.10">
    <property type="entry name" value="Jelly Rolls"/>
    <property type="match status" value="1"/>
</dbReference>
<dbReference type="InterPro" id="IPR046342">
    <property type="entry name" value="CBS_dom_sf"/>
</dbReference>
<dbReference type="SMART" id="SM00100">
    <property type="entry name" value="cNMP"/>
    <property type="match status" value="1"/>
</dbReference>
<dbReference type="AlphaFoldDB" id="A0A5R9PIH5"/>
<evidence type="ECO:0000256" key="1">
    <source>
        <dbReference type="ARBA" id="ARBA00004496"/>
    </source>
</evidence>
<dbReference type="SUPFAM" id="SSF51206">
    <property type="entry name" value="cAMP-binding domain-like"/>
    <property type="match status" value="1"/>
</dbReference>
<evidence type="ECO:0000256" key="3">
    <source>
        <dbReference type="PROSITE-ProRule" id="PRU00703"/>
    </source>
</evidence>
<reference evidence="6 7" key="1">
    <citation type="submission" date="2019-04" db="EMBL/GenBank/DDBJ databases">
        <authorList>
            <person name="Grouzdev D.S."/>
            <person name="Nazina T.N."/>
        </authorList>
    </citation>
    <scope>NUCLEOTIDE SEQUENCE [LARGE SCALE GENOMIC DNA]</scope>
    <source>
        <strain evidence="6 7">SHC 3-19</strain>
    </source>
</reference>
<dbReference type="PROSITE" id="PS50042">
    <property type="entry name" value="CNMP_BINDING_3"/>
    <property type="match status" value="1"/>
</dbReference>
<dbReference type="CDD" id="cd00038">
    <property type="entry name" value="CAP_ED"/>
    <property type="match status" value="1"/>
</dbReference>
<dbReference type="InterPro" id="IPR000595">
    <property type="entry name" value="cNMP-bd_dom"/>
</dbReference>
<dbReference type="GO" id="GO:0008773">
    <property type="term" value="F:[protein-PII] uridylyltransferase activity"/>
    <property type="evidence" value="ECO:0007669"/>
    <property type="project" value="InterPro"/>
</dbReference>
<dbReference type="Pfam" id="PF03445">
    <property type="entry name" value="DUF294"/>
    <property type="match status" value="1"/>
</dbReference>
<dbReference type="InterPro" id="IPR000644">
    <property type="entry name" value="CBS_dom"/>
</dbReference>
<comment type="caution">
    <text evidence="6">The sequence shown here is derived from an EMBL/GenBank/DDBJ whole genome shotgun (WGS) entry which is preliminary data.</text>
</comment>
<dbReference type="InterPro" id="IPR005105">
    <property type="entry name" value="GlnD_Uridyltrans_N"/>
</dbReference>
<dbReference type="Pfam" id="PF10335">
    <property type="entry name" value="DUF294_C"/>
    <property type="match status" value="1"/>
</dbReference>
<comment type="subcellular location">
    <subcellularLocation>
        <location evidence="1">Cytoplasm</location>
    </subcellularLocation>
</comment>
<name>A0A5R9PIH5_9GAMM</name>
<dbReference type="PANTHER" id="PTHR43080">
    <property type="entry name" value="CBS DOMAIN-CONTAINING PROTEIN CBSX3, MITOCHONDRIAL"/>
    <property type="match status" value="1"/>
</dbReference>
<dbReference type="GO" id="GO:0005737">
    <property type="term" value="C:cytoplasm"/>
    <property type="evidence" value="ECO:0007669"/>
    <property type="project" value="UniProtKB-SubCell"/>
</dbReference>
<evidence type="ECO:0000313" key="6">
    <source>
        <dbReference type="EMBL" id="TLX22793.1"/>
    </source>
</evidence>
<dbReference type="SUPFAM" id="SSF54631">
    <property type="entry name" value="CBS-domain pair"/>
    <property type="match status" value="1"/>
</dbReference>